<name>A0A0J9EMX8_AJEDA</name>
<dbReference type="AlphaFoldDB" id="A0A0J9EMX8"/>
<organism evidence="1">
    <name type="scientific">Ajellomyces dermatitidis (strain ATCC 18188 / CBS 674.68)</name>
    <name type="common">Blastomyces dermatitidis</name>
    <dbReference type="NCBI Taxonomy" id="653446"/>
    <lineage>
        <taxon>Eukaryota</taxon>
        <taxon>Fungi</taxon>
        <taxon>Dikarya</taxon>
        <taxon>Ascomycota</taxon>
        <taxon>Pezizomycotina</taxon>
        <taxon>Eurotiomycetes</taxon>
        <taxon>Eurotiomycetidae</taxon>
        <taxon>Onygenales</taxon>
        <taxon>Ajellomycetaceae</taxon>
        <taxon>Blastomyces</taxon>
    </lineage>
</organism>
<sequence>MLPLTTASSSLSVSSLHLIFRPVANPLPLSDQSLISSSAVFSFALSVLSVSSVILQAYDHLLSAHTISDQIYVNMSRFSINDPHTAVHFHNLIVNER</sequence>
<accession>A0A0J9EMX8</accession>
<evidence type="ECO:0000313" key="1">
    <source>
        <dbReference type="EMBL" id="KMW66570.1"/>
    </source>
</evidence>
<dbReference type="Proteomes" id="UP000007802">
    <property type="component" value="Unassembled WGS sequence"/>
</dbReference>
<dbReference type="EMBL" id="GG749408">
    <property type="protein sequence ID" value="KMW66570.1"/>
    <property type="molecule type" value="Genomic_DNA"/>
</dbReference>
<gene>
    <name evidence="1" type="ORF">BDDG_11592</name>
</gene>
<reference evidence="1" key="1">
    <citation type="submission" date="2010-03" db="EMBL/GenBank/DDBJ databases">
        <title>Annotation of Blastomyces dermatitidis strain ATCC 18188.</title>
        <authorList>
            <consortium name="The Broad Institute Genome Sequencing Platform"/>
            <consortium name="Broad Institute Genome Sequencing Center for Infectious Disease."/>
            <person name="Cuomo C."/>
            <person name="Klein B."/>
            <person name="Sullivan T."/>
            <person name="Heitman J."/>
            <person name="Young S."/>
            <person name="Zeng Q."/>
            <person name="Gargeya S."/>
            <person name="Alvarado L."/>
            <person name="Berlin A.M."/>
            <person name="Chapman S.B."/>
            <person name="Chen Z."/>
            <person name="Freedman E."/>
            <person name="Gellesch M."/>
            <person name="Goldberg J."/>
            <person name="Griggs A."/>
            <person name="Gujja S."/>
            <person name="Heilman E."/>
            <person name="Heiman D."/>
            <person name="Howarth C."/>
            <person name="Mehta T."/>
            <person name="Neiman D."/>
            <person name="Pearson M."/>
            <person name="Roberts A."/>
            <person name="Saif S."/>
            <person name="Shea T."/>
            <person name="Shenoy N."/>
            <person name="Sisk P."/>
            <person name="Stolte C."/>
            <person name="Sykes S."/>
            <person name="White J."/>
            <person name="Yandava C."/>
            <person name="Haas B."/>
            <person name="Nusbaum C."/>
            <person name="Birren B."/>
        </authorList>
    </citation>
    <scope>NUCLEOTIDE SEQUENCE</scope>
    <source>
        <strain evidence="1">ATCC 18188</strain>
    </source>
</reference>
<protein>
    <submittedName>
        <fullName evidence="1">Uncharacterized protein</fullName>
    </submittedName>
</protein>
<proteinExistence type="predicted"/>